<proteinExistence type="predicted"/>
<feature type="compositionally biased region" description="Gly residues" evidence="1">
    <location>
        <begin position="1163"/>
        <end position="1173"/>
    </location>
</feature>
<sequence>MFALCWNTSLTPPVFPALCSTWRLASSLCADDSDIAGAASDLCGGIRAAFGDDAGYQACLQPYAGIRSTRAVLSDTLQACEELAGDLLAGCAACASAARCPNPLAAYADGCIDMDVAPPPPAPFPPSMPLQPPAVDDAGSQAPLVDPDSGSPLPLPAGPSSPPPWPPGTNRTTLFGRLDYVSSGNDGPYYVLVQLTGETVLRETGAVFVVGSETPDLLAMLRGAGGASAGAVVKVTCQLHHQERRCLAVWGVALSGEKSGGGTMASSAPGQVVSGSEVALAVITRITACDAKAVRDLVPRITAEDARALYEDYNSFFRSCSYGAYGIDLANLTITLASLRCEAQLCASSSTALMRAAQSAINRTLYDGAYTRSYLLPDKMDEVLGCQWNGMSVQTSRQVFLRLATPPLWLAMHEWLHLYGLKHAGIASRLLEVTPPNDERDLTSAMGMACGAACTDGISVNRVCPNAPQVYYLGWATFLPDGDLNSTSMVPGRRLKFTLPAQYVSSSCLIRIRPDWLGVNYTHNVYLSFRVAAGGDADLSVVDGGNYNGKVLVHQIDKANDVRYAGDLFISTHGQTQLVPDQAFSAAAAAVKDITAIKVSARAISVTTTVDDQGEGGGGELLTSVDLVLCRYLTSRLQECGIESPPPPAPPLRPRAPNPPPPPRPPRPPPPPLQRSFTGLLAWLPGTYRAGSHRLDSVAEQWYVLELNRTAHPLRPATGMLRYLRLEGISLRDAVEASGALAAGSGSMLSLLRSRVSLWCDMDPTGRICTVRPGGFVLLDPESRHRRAEMLQAVSAVGGGGSSGGGGTRKLQLVALAVQPRPSCNIPAFELPNGIDLTGRLRGVTDTAADADGGGAVAPPPGILDAVAACSGGAMQIELTNMLPAEISIDCADTAFRGLASAFRSCDAERLAEAAEYFLGMSASPLSGMDVLWLYVLPRILGGSTCNWVGRAHMGGNSMWLLAGDQGLSSDTVLLKALMMPFGMRPASLGYVGSGDSDPTTPLGSATSGRTCLSAPEAARLGWLSQTAAAARVMRLSDAGLPVGQAVHVQLVPYGAAASADTRVPADAVRALRIDPASWLQQQDPALDLATANVLYLSYRVQLQPAVASSRIADTLLSGAYNGTVTVHQTGRDEDISTDSWEDGESVLLPQAVLLAPLTAVESGGGGEGSRGRGSGRRQGDVVLSDYRLVLRARELLSDDAVPLVEVEPATSPTAIPATLALPAEAPSSPSKPSATGTAIACL</sequence>
<feature type="region of interest" description="Disordered" evidence="1">
    <location>
        <begin position="1223"/>
        <end position="1243"/>
    </location>
</feature>
<feature type="compositionally biased region" description="Low complexity" evidence="1">
    <location>
        <begin position="143"/>
        <end position="152"/>
    </location>
</feature>
<evidence type="ECO:0000313" key="4">
    <source>
        <dbReference type="Proteomes" id="UP000613740"/>
    </source>
</evidence>
<feature type="region of interest" description="Disordered" evidence="1">
    <location>
        <begin position="1160"/>
        <end position="1179"/>
    </location>
</feature>
<organism evidence="3 4">
    <name type="scientific">Chlamydomonas schloesseri</name>
    <dbReference type="NCBI Taxonomy" id="2026947"/>
    <lineage>
        <taxon>Eukaryota</taxon>
        <taxon>Viridiplantae</taxon>
        <taxon>Chlorophyta</taxon>
        <taxon>core chlorophytes</taxon>
        <taxon>Chlorophyceae</taxon>
        <taxon>CS clade</taxon>
        <taxon>Chlamydomonadales</taxon>
        <taxon>Chlamydomonadaceae</taxon>
        <taxon>Chlamydomonas</taxon>
    </lineage>
</organism>
<evidence type="ECO:0000256" key="1">
    <source>
        <dbReference type="SAM" id="MobiDB-lite"/>
    </source>
</evidence>
<dbReference type="PANTHER" id="PTHR48125:SF12">
    <property type="entry name" value="AT HOOK TRANSCRIPTION FACTOR FAMILY-RELATED"/>
    <property type="match status" value="1"/>
</dbReference>
<accession>A0A835TAD1</accession>
<gene>
    <name evidence="3" type="ORF">HYH02_010304</name>
</gene>
<evidence type="ECO:0000313" key="3">
    <source>
        <dbReference type="EMBL" id="KAG2440416.1"/>
    </source>
</evidence>
<feature type="region of interest" description="Disordered" evidence="1">
    <location>
        <begin position="122"/>
        <end position="171"/>
    </location>
</feature>
<protein>
    <recommendedName>
        <fullName evidence="2">Peptidase M11 gametolysin domain-containing protein</fullName>
    </recommendedName>
</protein>
<feature type="compositionally biased region" description="Pro residues" evidence="1">
    <location>
        <begin position="644"/>
        <end position="673"/>
    </location>
</feature>
<name>A0A835TAD1_9CHLO</name>
<comment type="caution">
    <text evidence="3">The sequence shown here is derived from an EMBL/GenBank/DDBJ whole genome shotgun (WGS) entry which is preliminary data.</text>
</comment>
<dbReference type="Proteomes" id="UP000613740">
    <property type="component" value="Unassembled WGS sequence"/>
</dbReference>
<feature type="compositionally biased region" description="Pro residues" evidence="1">
    <location>
        <begin position="153"/>
        <end position="167"/>
    </location>
</feature>
<keyword evidence="4" id="KW-1185">Reference proteome</keyword>
<reference evidence="3" key="1">
    <citation type="journal article" date="2020" name="bioRxiv">
        <title>Comparative genomics of Chlamydomonas.</title>
        <authorList>
            <person name="Craig R.J."/>
            <person name="Hasan A.R."/>
            <person name="Ness R.W."/>
            <person name="Keightley P.D."/>
        </authorList>
    </citation>
    <scope>NUCLEOTIDE SEQUENCE</scope>
    <source>
        <strain evidence="3">CCAP 11/173</strain>
    </source>
</reference>
<dbReference type="InterPro" id="IPR008752">
    <property type="entry name" value="Peptidase_M11"/>
</dbReference>
<dbReference type="AlphaFoldDB" id="A0A835TAD1"/>
<dbReference type="EMBL" id="JAEHOD010000038">
    <property type="protein sequence ID" value="KAG2440416.1"/>
    <property type="molecule type" value="Genomic_DNA"/>
</dbReference>
<evidence type="ECO:0000259" key="2">
    <source>
        <dbReference type="Pfam" id="PF05548"/>
    </source>
</evidence>
<feature type="domain" description="Peptidase M11 gametolysin" evidence="2">
    <location>
        <begin position="862"/>
        <end position="1131"/>
    </location>
</feature>
<feature type="domain" description="Peptidase M11 gametolysin" evidence="2">
    <location>
        <begin position="310"/>
        <end position="564"/>
    </location>
</feature>
<feature type="region of interest" description="Disordered" evidence="1">
    <location>
        <begin position="641"/>
        <end position="676"/>
    </location>
</feature>
<dbReference type="Pfam" id="PF05548">
    <property type="entry name" value="Peptidase_M11"/>
    <property type="match status" value="2"/>
</dbReference>
<feature type="compositionally biased region" description="Pro residues" evidence="1">
    <location>
        <begin position="122"/>
        <end position="132"/>
    </location>
</feature>
<dbReference type="PANTHER" id="PTHR48125">
    <property type="entry name" value="LP07818P1"/>
    <property type="match status" value="1"/>
</dbReference>